<dbReference type="GO" id="GO:0000287">
    <property type="term" value="F:magnesium ion binding"/>
    <property type="evidence" value="ECO:0007669"/>
    <property type="project" value="UniProtKB-UniRule"/>
</dbReference>
<reference evidence="10 11" key="1">
    <citation type="submission" date="2017-05" db="EMBL/GenBank/DDBJ databases">
        <title>Vagococcus spp. assemblies.</title>
        <authorList>
            <person name="Gulvik C.A."/>
        </authorList>
    </citation>
    <scope>NUCLEOTIDE SEQUENCE [LARGE SCALE GENOMIC DNA]</scope>
    <source>
        <strain evidence="10 11">DSM 24756</strain>
    </source>
</reference>
<comment type="function">
    <text evidence="6">Catalyzes the thiamine diphosphate-dependent decarboxylation of 2-oxoglutarate and the subsequent addition of the resulting succinic semialdehyde-thiamine pyrophosphate anion to isochorismate to yield 2-succinyl-5-enolpyruvyl-6-hydroxy-3-cyclohexene-1-carboxylate (SEPHCHC).</text>
</comment>
<dbReference type="UniPathway" id="UPA00079"/>
<dbReference type="GO" id="GO:0070204">
    <property type="term" value="F:2-succinyl-5-enolpyruvyl-6-hydroxy-3-cyclohexene-1-carboxylic-acid synthase activity"/>
    <property type="evidence" value="ECO:0007669"/>
    <property type="project" value="UniProtKB-UniRule"/>
</dbReference>
<evidence type="ECO:0000259" key="9">
    <source>
        <dbReference type="Pfam" id="PF16582"/>
    </source>
</evidence>
<keyword evidence="2 6" id="KW-0479">Metal-binding</keyword>
<comment type="catalytic activity">
    <reaction evidence="6">
        <text>isochorismate + 2-oxoglutarate + H(+) = 5-enolpyruvoyl-6-hydroxy-2-succinyl-cyclohex-3-ene-1-carboxylate + CO2</text>
        <dbReference type="Rhea" id="RHEA:25593"/>
        <dbReference type="ChEBI" id="CHEBI:15378"/>
        <dbReference type="ChEBI" id="CHEBI:16526"/>
        <dbReference type="ChEBI" id="CHEBI:16810"/>
        <dbReference type="ChEBI" id="CHEBI:29780"/>
        <dbReference type="ChEBI" id="CHEBI:58818"/>
        <dbReference type="EC" id="2.2.1.9"/>
    </reaction>
</comment>
<keyword evidence="6" id="KW-0474">Menaquinone biosynthesis</keyword>
<comment type="pathway">
    <text evidence="6">Quinol/quinone metabolism; 1,4-dihydroxy-2-naphthoate biosynthesis; 1,4-dihydroxy-2-naphthoate from chorismate: step 2/7.</text>
</comment>
<dbReference type="PIRSF" id="PIRSF004983">
    <property type="entry name" value="MenD"/>
    <property type="match status" value="1"/>
</dbReference>
<dbReference type="Pfam" id="PF02776">
    <property type="entry name" value="TPP_enzyme_N"/>
    <property type="match status" value="1"/>
</dbReference>
<dbReference type="InterPro" id="IPR029061">
    <property type="entry name" value="THDP-binding"/>
</dbReference>
<dbReference type="Gene3D" id="3.40.50.1220">
    <property type="entry name" value="TPP-binding domain"/>
    <property type="match status" value="1"/>
</dbReference>
<dbReference type="HAMAP" id="MF_01659">
    <property type="entry name" value="MenD"/>
    <property type="match status" value="1"/>
</dbReference>
<evidence type="ECO:0000256" key="6">
    <source>
        <dbReference type="HAMAP-Rule" id="MF_01659"/>
    </source>
</evidence>
<evidence type="ECO:0000256" key="3">
    <source>
        <dbReference type="ARBA" id="ARBA00022842"/>
    </source>
</evidence>
<feature type="domain" description="Thiamine pyrophosphate enzyme TPP-binding" evidence="7">
    <location>
        <begin position="419"/>
        <end position="532"/>
    </location>
</feature>
<comment type="similarity">
    <text evidence="6">Belongs to the TPP enzyme family. MenD subfamily.</text>
</comment>
<dbReference type="CDD" id="cd02009">
    <property type="entry name" value="TPP_SHCHC_synthase"/>
    <property type="match status" value="1"/>
</dbReference>
<dbReference type="GO" id="GO:0009234">
    <property type="term" value="P:menaquinone biosynthetic process"/>
    <property type="evidence" value="ECO:0007669"/>
    <property type="project" value="UniProtKB-UniRule"/>
</dbReference>
<dbReference type="CDD" id="cd07037">
    <property type="entry name" value="TPP_PYR_MenD"/>
    <property type="match status" value="1"/>
</dbReference>
<dbReference type="RefSeq" id="WP_126825797.1">
    <property type="nucleotide sequence ID" value="NZ_JBHLWU010000001.1"/>
</dbReference>
<comment type="caution">
    <text evidence="10">The sequence shown here is derived from an EMBL/GenBank/DDBJ whole genome shotgun (WGS) entry which is preliminary data.</text>
</comment>
<keyword evidence="1 6" id="KW-0808">Transferase</keyword>
<dbReference type="EC" id="2.2.1.9" evidence="6"/>
<dbReference type="GO" id="GO:0030145">
    <property type="term" value="F:manganese ion binding"/>
    <property type="evidence" value="ECO:0007669"/>
    <property type="project" value="UniProtKB-UniRule"/>
</dbReference>
<keyword evidence="5 6" id="KW-0464">Manganese</keyword>
<dbReference type="Proteomes" id="UP000288669">
    <property type="component" value="Unassembled WGS sequence"/>
</dbReference>
<comment type="pathway">
    <text evidence="6">Quinol/quinone metabolism; menaquinone biosynthesis.</text>
</comment>
<dbReference type="Pfam" id="PF16582">
    <property type="entry name" value="TPP_enzyme_M_2"/>
    <property type="match status" value="1"/>
</dbReference>
<dbReference type="Pfam" id="PF02775">
    <property type="entry name" value="TPP_enzyme_C"/>
    <property type="match status" value="1"/>
</dbReference>
<accession>A0A430AFI2</accession>
<evidence type="ECO:0000256" key="1">
    <source>
        <dbReference type="ARBA" id="ARBA00022679"/>
    </source>
</evidence>
<dbReference type="OrthoDB" id="9791859at2"/>
<evidence type="ECO:0000256" key="5">
    <source>
        <dbReference type="ARBA" id="ARBA00023211"/>
    </source>
</evidence>
<evidence type="ECO:0000259" key="7">
    <source>
        <dbReference type="Pfam" id="PF02775"/>
    </source>
</evidence>
<evidence type="ECO:0000313" key="10">
    <source>
        <dbReference type="EMBL" id="RSU06474.1"/>
    </source>
</evidence>
<proteinExistence type="inferred from homology"/>
<evidence type="ECO:0000256" key="4">
    <source>
        <dbReference type="ARBA" id="ARBA00023052"/>
    </source>
</evidence>
<dbReference type="InterPro" id="IPR004433">
    <property type="entry name" value="MenaQ_synth_MenD"/>
</dbReference>
<dbReference type="PANTHER" id="PTHR42916">
    <property type="entry name" value="2-SUCCINYL-5-ENOLPYRUVYL-6-HYDROXY-3-CYCLOHEXENE-1-CARBOXYLATE SYNTHASE"/>
    <property type="match status" value="1"/>
</dbReference>
<sequence>MLEDQNLRAYLDYFLGGFVQQKIKRAVISPGSRSTPIALLLHQCPQIETFVHIDERSAAFFALGMSKASEEPVILVCTSGTAAANYYPAICEAKESNTPLVIVTTDRPLELQQIGAPQTMNQQSLYGQQVKYSVSMPLADSTQAVKEYAHFQAIKAVQIAQQRPLGPVHLNMPFREPLLPSVQETKNVPDFHQAFCGKAVLTQEQITQIKNNWQGKKGILIVSGSQNRSTAKQYVALANELSWPLFADPLSNVRNCGMKSDTILSYYDLYMGCLDEQWMPEVIVKVGNPIISKSFNQWLGQLVVPMYVIDCEMEWKEPTLHANYVIQAESETFIKMMLASEVKQSDRQWLKRWNSLEKRVQEICEADHYLCDFTEAACTKLVLDSLSEDAQLFVSNSMAIRYVDRFSGQAKNSYTLLANRGVNGIDGIISTALGMAQIHQGHENVLLIGDLAFCHDMNALLLAKSYDIPLTIIIINNQGGGIFSFLPQSQLNPVDFEALFGTPQDLDFTYVAKLYEAQYQEVRTLDELHKCLLEEKNVSQLRILELKTSRAENSLDYENLCKKIASEI</sequence>
<gene>
    <name evidence="6" type="primary">menD</name>
    <name evidence="10" type="ORF">CBF30_09470</name>
</gene>
<dbReference type="InterPro" id="IPR032264">
    <property type="entry name" value="MenD_middle"/>
</dbReference>
<dbReference type="PANTHER" id="PTHR42916:SF1">
    <property type="entry name" value="PROTEIN PHYLLO, CHLOROPLASTIC"/>
    <property type="match status" value="1"/>
</dbReference>
<keyword evidence="3 6" id="KW-0460">Magnesium</keyword>
<dbReference type="Gene3D" id="3.40.50.970">
    <property type="match status" value="2"/>
</dbReference>
<dbReference type="UniPathway" id="UPA01057">
    <property type="reaction ID" value="UER00164"/>
</dbReference>
<evidence type="ECO:0000256" key="2">
    <source>
        <dbReference type="ARBA" id="ARBA00022723"/>
    </source>
</evidence>
<dbReference type="SUPFAM" id="SSF52518">
    <property type="entry name" value="Thiamin diphosphate-binding fold (THDP-binding)"/>
    <property type="match status" value="2"/>
</dbReference>
<dbReference type="NCBIfam" id="TIGR00173">
    <property type="entry name" value="menD"/>
    <property type="match status" value="1"/>
</dbReference>
<keyword evidence="4 6" id="KW-0786">Thiamine pyrophosphate</keyword>
<dbReference type="InterPro" id="IPR011766">
    <property type="entry name" value="TPP_enzyme_TPP-bd"/>
</dbReference>
<organism evidence="10 11">
    <name type="scientific">Vagococcus entomophilus</name>
    <dbReference type="NCBI Taxonomy" id="1160095"/>
    <lineage>
        <taxon>Bacteria</taxon>
        <taxon>Bacillati</taxon>
        <taxon>Bacillota</taxon>
        <taxon>Bacilli</taxon>
        <taxon>Lactobacillales</taxon>
        <taxon>Enterococcaceae</taxon>
        <taxon>Vagococcus</taxon>
    </lineage>
</organism>
<protein>
    <recommendedName>
        <fullName evidence="6">2-succinyl-5-enolpyruvyl-6-hydroxy-3-cyclohexene-1-carboxylate synthase</fullName>
        <shortName evidence="6">SEPHCHC synthase</shortName>
        <ecNumber evidence="6">2.2.1.9</ecNumber>
    </recommendedName>
    <alternativeName>
        <fullName evidence="6">Menaquinone biosynthesis protein MenD</fullName>
    </alternativeName>
</protein>
<evidence type="ECO:0000259" key="8">
    <source>
        <dbReference type="Pfam" id="PF02776"/>
    </source>
</evidence>
<comment type="cofactor">
    <cofactor evidence="6">
        <name>Mg(2+)</name>
        <dbReference type="ChEBI" id="CHEBI:18420"/>
    </cofactor>
    <cofactor evidence="6">
        <name>Mn(2+)</name>
        <dbReference type="ChEBI" id="CHEBI:29035"/>
    </cofactor>
</comment>
<feature type="domain" description="Thiamine pyrophosphate enzyme N-terminal TPP-binding" evidence="8">
    <location>
        <begin position="18"/>
        <end position="124"/>
    </location>
</feature>
<comment type="cofactor">
    <cofactor evidence="6">
        <name>thiamine diphosphate</name>
        <dbReference type="ChEBI" id="CHEBI:58937"/>
    </cofactor>
    <text evidence="6">Binds 1 thiamine pyrophosphate per subunit.</text>
</comment>
<keyword evidence="11" id="KW-1185">Reference proteome</keyword>
<comment type="subunit">
    <text evidence="6">Homodimer.</text>
</comment>
<feature type="domain" description="Menaquinone biosynthesis protein MenD middle" evidence="9">
    <location>
        <begin position="210"/>
        <end position="394"/>
    </location>
</feature>
<dbReference type="GO" id="GO:0030976">
    <property type="term" value="F:thiamine pyrophosphate binding"/>
    <property type="evidence" value="ECO:0007669"/>
    <property type="project" value="UniProtKB-UniRule"/>
</dbReference>
<dbReference type="AlphaFoldDB" id="A0A430AFI2"/>
<dbReference type="EMBL" id="NGJZ01000003">
    <property type="protein sequence ID" value="RSU06474.1"/>
    <property type="molecule type" value="Genomic_DNA"/>
</dbReference>
<name>A0A430AFI2_9ENTE</name>
<evidence type="ECO:0000313" key="11">
    <source>
        <dbReference type="Proteomes" id="UP000288669"/>
    </source>
</evidence>
<dbReference type="InterPro" id="IPR012001">
    <property type="entry name" value="Thiamin_PyroP_enz_TPP-bd_dom"/>
</dbReference>